<keyword evidence="2" id="KW-1185">Reference proteome</keyword>
<sequence>MRKKRKLGGEVRRGQAIGGGGVERNGLAELRYSLPAGDDGSGCWKVGKDGIMLAVGSSGCWKVGNDGIMVAVG</sequence>
<dbReference type="EMBL" id="JAWZYT010001993">
    <property type="protein sequence ID" value="KAK4307516.1"/>
    <property type="molecule type" value="Genomic_DNA"/>
</dbReference>
<gene>
    <name evidence="1" type="ORF">Pmani_020723</name>
</gene>
<proteinExistence type="predicted"/>
<protein>
    <submittedName>
        <fullName evidence="1">Uncharacterized protein</fullName>
    </submittedName>
</protein>
<reference evidence="1" key="1">
    <citation type="submission" date="2023-11" db="EMBL/GenBank/DDBJ databases">
        <title>Genome assemblies of two species of porcelain crab, Petrolisthes cinctipes and Petrolisthes manimaculis (Anomura: Porcellanidae).</title>
        <authorList>
            <person name="Angst P."/>
        </authorList>
    </citation>
    <scope>NUCLEOTIDE SEQUENCE</scope>
    <source>
        <strain evidence="1">PB745_02</strain>
        <tissue evidence="1">Gill</tissue>
    </source>
</reference>
<evidence type="ECO:0000313" key="2">
    <source>
        <dbReference type="Proteomes" id="UP001292094"/>
    </source>
</evidence>
<organism evidence="1 2">
    <name type="scientific">Petrolisthes manimaculis</name>
    <dbReference type="NCBI Taxonomy" id="1843537"/>
    <lineage>
        <taxon>Eukaryota</taxon>
        <taxon>Metazoa</taxon>
        <taxon>Ecdysozoa</taxon>
        <taxon>Arthropoda</taxon>
        <taxon>Crustacea</taxon>
        <taxon>Multicrustacea</taxon>
        <taxon>Malacostraca</taxon>
        <taxon>Eumalacostraca</taxon>
        <taxon>Eucarida</taxon>
        <taxon>Decapoda</taxon>
        <taxon>Pleocyemata</taxon>
        <taxon>Anomura</taxon>
        <taxon>Galatheoidea</taxon>
        <taxon>Porcellanidae</taxon>
        <taxon>Petrolisthes</taxon>
    </lineage>
</organism>
<comment type="caution">
    <text evidence="1">The sequence shown here is derived from an EMBL/GenBank/DDBJ whole genome shotgun (WGS) entry which is preliminary data.</text>
</comment>
<name>A0AAE1PG66_9EUCA</name>
<evidence type="ECO:0000313" key="1">
    <source>
        <dbReference type="EMBL" id="KAK4307516.1"/>
    </source>
</evidence>
<dbReference type="AlphaFoldDB" id="A0AAE1PG66"/>
<dbReference type="Proteomes" id="UP001292094">
    <property type="component" value="Unassembled WGS sequence"/>
</dbReference>
<accession>A0AAE1PG66</accession>